<evidence type="ECO:0000313" key="7">
    <source>
        <dbReference type="Proteomes" id="UP000317371"/>
    </source>
</evidence>
<evidence type="ECO:0000256" key="1">
    <source>
        <dbReference type="ARBA" id="ARBA00004141"/>
    </source>
</evidence>
<feature type="transmembrane region" description="Helical" evidence="5">
    <location>
        <begin position="958"/>
        <end position="976"/>
    </location>
</feature>
<evidence type="ECO:0000256" key="2">
    <source>
        <dbReference type="ARBA" id="ARBA00022692"/>
    </source>
</evidence>
<evidence type="ECO:0000313" key="6">
    <source>
        <dbReference type="EMBL" id="TQE97870.1"/>
    </source>
</evidence>
<proteinExistence type="predicted"/>
<feature type="transmembrane region" description="Helical" evidence="5">
    <location>
        <begin position="884"/>
        <end position="905"/>
    </location>
</feature>
<feature type="transmembrane region" description="Helical" evidence="5">
    <location>
        <begin position="576"/>
        <end position="594"/>
    </location>
</feature>
<dbReference type="CDD" id="cd13128">
    <property type="entry name" value="MATE_Wzx_like"/>
    <property type="match status" value="1"/>
</dbReference>
<dbReference type="InParanoid" id="A0A540VM79"/>
<name>A0A540VM79_9CHLR</name>
<dbReference type="PANTHER" id="PTHR43424">
    <property type="entry name" value="LOCUS PUTATIVE PROTEIN 1-RELATED"/>
    <property type="match status" value="1"/>
</dbReference>
<comment type="subcellular location">
    <subcellularLocation>
        <location evidence="1">Membrane</location>
        <topology evidence="1">Multi-pass membrane protein</topology>
    </subcellularLocation>
</comment>
<keyword evidence="3 5" id="KW-1133">Transmembrane helix</keyword>
<gene>
    <name evidence="6" type="ORF">FKZ61_00370</name>
</gene>
<feature type="transmembrane region" description="Helical" evidence="5">
    <location>
        <begin position="1183"/>
        <end position="1199"/>
    </location>
</feature>
<organism evidence="6 7">
    <name type="scientific">Litorilinea aerophila</name>
    <dbReference type="NCBI Taxonomy" id="1204385"/>
    <lineage>
        <taxon>Bacteria</taxon>
        <taxon>Bacillati</taxon>
        <taxon>Chloroflexota</taxon>
        <taxon>Caldilineae</taxon>
        <taxon>Caldilineales</taxon>
        <taxon>Caldilineaceae</taxon>
        <taxon>Litorilinea</taxon>
    </lineage>
</organism>
<evidence type="ECO:0000256" key="3">
    <source>
        <dbReference type="ARBA" id="ARBA00022989"/>
    </source>
</evidence>
<accession>A0A540VM79</accession>
<feature type="transmembrane region" description="Helical" evidence="5">
    <location>
        <begin position="376"/>
        <end position="396"/>
    </location>
</feature>
<dbReference type="GO" id="GO:0016020">
    <property type="term" value="C:membrane"/>
    <property type="evidence" value="ECO:0007669"/>
    <property type="project" value="UniProtKB-SubCell"/>
</dbReference>
<feature type="transmembrane region" description="Helical" evidence="5">
    <location>
        <begin position="164"/>
        <end position="190"/>
    </location>
</feature>
<feature type="transmembrane region" description="Helical" evidence="5">
    <location>
        <begin position="273"/>
        <end position="293"/>
    </location>
</feature>
<feature type="transmembrane region" description="Helical" evidence="5">
    <location>
        <begin position="1085"/>
        <end position="1116"/>
    </location>
</feature>
<dbReference type="Pfam" id="PF01943">
    <property type="entry name" value="Polysacc_synt"/>
    <property type="match status" value="1"/>
</dbReference>
<dbReference type="PANTHER" id="PTHR43424:SF1">
    <property type="entry name" value="LOCUS PUTATIVE PROTEIN 1-RELATED"/>
    <property type="match status" value="1"/>
</dbReference>
<feature type="transmembrane region" description="Helical" evidence="5">
    <location>
        <begin position="997"/>
        <end position="1021"/>
    </location>
</feature>
<feature type="transmembrane region" description="Helical" evidence="5">
    <location>
        <begin position="202"/>
        <end position="223"/>
    </location>
</feature>
<dbReference type="Pfam" id="PF09586">
    <property type="entry name" value="YfhO"/>
    <property type="match status" value="1"/>
</dbReference>
<keyword evidence="2 5" id="KW-0812">Transmembrane</keyword>
<feature type="transmembrane region" description="Helical" evidence="5">
    <location>
        <begin position="1264"/>
        <end position="1288"/>
    </location>
</feature>
<keyword evidence="4 5" id="KW-0472">Membrane</keyword>
<feature type="transmembrane region" description="Helical" evidence="5">
    <location>
        <begin position="1357"/>
        <end position="1379"/>
    </location>
</feature>
<evidence type="ECO:0000256" key="5">
    <source>
        <dbReference type="SAM" id="Phobius"/>
    </source>
</evidence>
<dbReference type="RefSeq" id="WP_141608084.1">
    <property type="nucleotide sequence ID" value="NZ_VIGC02000001.1"/>
</dbReference>
<feature type="transmembrane region" description="Helical" evidence="5">
    <location>
        <begin position="489"/>
        <end position="510"/>
    </location>
</feature>
<feature type="transmembrane region" description="Helical" evidence="5">
    <location>
        <begin position="1300"/>
        <end position="1319"/>
    </location>
</feature>
<feature type="transmembrane region" description="Helical" evidence="5">
    <location>
        <begin position="408"/>
        <end position="437"/>
    </location>
</feature>
<comment type="caution">
    <text evidence="6">The sequence shown here is derived from an EMBL/GenBank/DDBJ whole genome shotgun (WGS) entry which is preliminary data.</text>
</comment>
<feature type="transmembrane region" description="Helical" evidence="5">
    <location>
        <begin position="1385"/>
        <end position="1405"/>
    </location>
</feature>
<dbReference type="InterPro" id="IPR002797">
    <property type="entry name" value="Polysacc_synth"/>
</dbReference>
<feature type="transmembrane region" description="Helical" evidence="5">
    <location>
        <begin position="1325"/>
        <end position="1345"/>
    </location>
</feature>
<reference evidence="6 7" key="1">
    <citation type="submission" date="2019-06" db="EMBL/GenBank/DDBJ databases">
        <title>Genome sequence of Litorilinea aerophila BAA-2444.</title>
        <authorList>
            <person name="Maclea K.S."/>
            <person name="Maurais E.G."/>
            <person name="Iannazzi L.C."/>
        </authorList>
    </citation>
    <scope>NUCLEOTIDE SEQUENCE [LARGE SCALE GENOMIC DNA]</scope>
    <source>
        <strain evidence="6 7">ATCC BAA-2444</strain>
    </source>
</reference>
<evidence type="ECO:0000256" key="4">
    <source>
        <dbReference type="ARBA" id="ARBA00023136"/>
    </source>
</evidence>
<feature type="transmembrane region" description="Helical" evidence="5">
    <location>
        <begin position="12"/>
        <end position="33"/>
    </location>
</feature>
<feature type="transmembrane region" description="Helical" evidence="5">
    <location>
        <begin position="1041"/>
        <end position="1065"/>
    </location>
</feature>
<sequence length="1429" mass="158868">MARLRPYRRDLWAWMALFGLALLWFGPVLLPAVSGVTLLPYDNLAGFEPWRSMHPGLVPHNELLSDLILENAVWKLHIRRTLADGQLPLWNPQILTGLPFFAAGQASTFYPLSLLFYLLPLEAAYGWFTALQIGLAGANMYVLARTLRLGRWAAFFSGLVYMFSGFLIVSVVFTMFVAAVAWLPLLLAVIEIIVHKQEQKGVAGYSPIPYVVAGAVAVGFVVLAGHPELIYYTLLVAGLYTLVRLGVAWRWVRHGPAFPPAAGTRWLRRLFRLALWLLSLAILGVGLGAVQLIPLVELLPLNFREGSATFAQVVGWAWPTRHVLTFFLPNVFGNPSHHAWFDIWRWTWVPATTNALGEETHTIFWGIKNYVEGGNYLGVVTWLLAAVALLHAGMGRRRADSLEQPRPFVTWFFAALALLSLLFAFGTPLYALLFYGLPGWNQLHSPFRWVFPFTLSMALLGGVGLQHLLDGGRLTLVGRPWPIRISAWLSLAAALVGLGTLLTVAVSVAMPGPFVALGERVLAASDLARMAFADGRMFWSYQSMNLIHFGVFSLLSGAVLWILTRPHSSHHRLLRSPHLALLLVLIVFLDLYVAHGRFNPATDVALSPLAPGNRPPVVDFIEQREAERAAQEGVPATYWRFTTFNLPGEKTFNANVGMYYGWHDIRGYDSIILRQYVAFMERIAPQANELLYNRIAPLYSNVTPDPYAVVDNPLLDLLNVRYILTQHHLPNPGWQEIYRDDAIAVYENTEAMPRAFIAAEARVAPPEEQPLLETDLRRVVFVETTPTESHALVPAGPQVAEARISRYTANDVFVDVNLSDRGWLVLTDAYFPGWKAFLRPFGGDESQEQELTLYRADGAFRAVYLPQAGQWTVRFVYSPMSFKLGLYVSFLAAMALLMLLLYWAWGRYYRPESSEGEVRTVAKNSLVPMMLSLMNKGIDFAFAMLYVRLLGPEGTGKYAFVVAIYGFFEIISRYGLGTLLTRDVAADKNQSSRYLTNVLALRTLLWLASLPLLALVTWGFWVVGRVDFLDASGIGPQEIQAIAIFALSMLFANWADALSSMFYAFEKMEYPAGLTNAVALLKVTLGALVLLLGWGFVGLAAVSLVINVLQLFWLYGLLRSTLFPPEWHWDWPLQKWMFRTSGPLMINHLLATIFWRIDLWILRPLAGAASVGLYSVGLKYLDGLNIVPSVFTMAVFPLMSRYARHNGSNLLRSYVLSLRLLVMVSLPIAMSVTFLAEPLVYLVGGVQYLRVPETITLLGREISFLGGSALALQVIIWSIPIGFVNSVTQYVLIAVDQQRYLTKAFIIGVVFNVVGNLLAIPSFGYLGAAVVTILSEFSLLFPFYYSVKRNVGTVPWLSIFAGPVAAVTVMGGGTAALMAGGLNPWIAVALGWVLYLVVLVGAGVFRHDDMAVLLRALPVGPWRSRLPAA</sequence>
<keyword evidence="7" id="KW-1185">Reference proteome</keyword>
<protein>
    <submittedName>
        <fullName evidence="6">Oligosaccharide flippase family protein</fullName>
    </submittedName>
</protein>
<feature type="transmembrane region" description="Helical" evidence="5">
    <location>
        <begin position="926"/>
        <end position="946"/>
    </location>
</feature>
<feature type="transmembrane region" description="Helical" evidence="5">
    <location>
        <begin position="546"/>
        <end position="564"/>
    </location>
</feature>
<dbReference type="EMBL" id="VIGC01000001">
    <property type="protein sequence ID" value="TQE97870.1"/>
    <property type="molecule type" value="Genomic_DNA"/>
</dbReference>
<dbReference type="InterPro" id="IPR052556">
    <property type="entry name" value="PolySynth_Transporter"/>
</dbReference>
<dbReference type="Proteomes" id="UP000317371">
    <property type="component" value="Unassembled WGS sequence"/>
</dbReference>
<feature type="transmembrane region" description="Helical" evidence="5">
    <location>
        <begin position="449"/>
        <end position="469"/>
    </location>
</feature>
<feature type="transmembrane region" description="Helical" evidence="5">
    <location>
        <begin position="229"/>
        <end position="252"/>
    </location>
</feature>
<dbReference type="OrthoDB" id="151392at2"/>
<feature type="transmembrane region" description="Helical" evidence="5">
    <location>
        <begin position="1220"/>
        <end position="1244"/>
    </location>
</feature>
<dbReference type="InterPro" id="IPR018580">
    <property type="entry name" value="Uncharacterised_YfhO"/>
</dbReference>